<name>A0A1M6NPS5_PARC5</name>
<evidence type="ECO:0000256" key="1">
    <source>
        <dbReference type="ARBA" id="ARBA00018672"/>
    </source>
</evidence>
<dbReference type="Gene3D" id="3.40.50.2300">
    <property type="match status" value="1"/>
</dbReference>
<accession>A0A1M6NPS5</accession>
<evidence type="ECO:0000313" key="8">
    <source>
        <dbReference type="Proteomes" id="UP000184465"/>
    </source>
</evidence>
<keyword evidence="8" id="KW-1185">Reference proteome</keyword>
<dbReference type="SUPFAM" id="SSF52172">
    <property type="entry name" value="CheY-like"/>
    <property type="match status" value="1"/>
</dbReference>
<organism evidence="7 8">
    <name type="scientific">Paramaledivibacter caminithermalis (strain DSM 15212 / CIP 107654 / DViRD3)</name>
    <name type="common">Clostridium caminithermale</name>
    <dbReference type="NCBI Taxonomy" id="1121301"/>
    <lineage>
        <taxon>Bacteria</taxon>
        <taxon>Bacillati</taxon>
        <taxon>Bacillota</taxon>
        <taxon>Clostridia</taxon>
        <taxon>Peptostreptococcales</taxon>
        <taxon>Caminicellaceae</taxon>
        <taxon>Paramaledivibacter</taxon>
    </lineage>
</organism>
<comment type="function">
    <text evidence="2">May play the central regulatory role in sporulation. It may be an element of the effector pathway responsible for the activation of sporulation genes in response to nutritional stress. Spo0A may act in concert with spo0H (a sigma factor) to control the expression of some genes that are critical to the sporulation process.</text>
</comment>
<evidence type="ECO:0000259" key="5">
    <source>
        <dbReference type="PROSITE" id="PS50110"/>
    </source>
</evidence>
<keyword evidence="4" id="KW-0175">Coiled coil</keyword>
<proteinExistence type="predicted"/>
<dbReference type="GO" id="GO:0052621">
    <property type="term" value="F:diguanylate cyclase activity"/>
    <property type="evidence" value="ECO:0007669"/>
    <property type="project" value="TreeGrafter"/>
</dbReference>
<dbReference type="PANTHER" id="PTHR45138">
    <property type="entry name" value="REGULATORY COMPONENTS OF SENSORY TRANSDUCTION SYSTEM"/>
    <property type="match status" value="1"/>
</dbReference>
<dbReference type="PROSITE" id="PS50887">
    <property type="entry name" value="GGDEF"/>
    <property type="match status" value="1"/>
</dbReference>
<dbReference type="CDD" id="cd01949">
    <property type="entry name" value="GGDEF"/>
    <property type="match status" value="1"/>
</dbReference>
<dbReference type="NCBIfam" id="TIGR00254">
    <property type="entry name" value="GGDEF"/>
    <property type="match status" value="1"/>
</dbReference>
<dbReference type="SUPFAM" id="SSF55073">
    <property type="entry name" value="Nucleotide cyclase"/>
    <property type="match status" value="1"/>
</dbReference>
<dbReference type="GO" id="GO:0005886">
    <property type="term" value="C:plasma membrane"/>
    <property type="evidence" value="ECO:0007669"/>
    <property type="project" value="TreeGrafter"/>
</dbReference>
<dbReference type="OrthoDB" id="9805474at2"/>
<dbReference type="GO" id="GO:0000160">
    <property type="term" value="P:phosphorelay signal transduction system"/>
    <property type="evidence" value="ECO:0007669"/>
    <property type="project" value="InterPro"/>
</dbReference>
<dbReference type="InterPro" id="IPR001789">
    <property type="entry name" value="Sig_transdc_resp-reg_receiver"/>
</dbReference>
<dbReference type="RefSeq" id="WP_073149097.1">
    <property type="nucleotide sequence ID" value="NZ_FRAG01000018.1"/>
</dbReference>
<gene>
    <name evidence="7" type="ORF">SAMN02745912_01809</name>
</gene>
<dbReference type="EMBL" id="FRAG01000018">
    <property type="protein sequence ID" value="SHJ97616.1"/>
    <property type="molecule type" value="Genomic_DNA"/>
</dbReference>
<feature type="modified residue" description="4-aspartylphosphate" evidence="3">
    <location>
        <position position="57"/>
    </location>
</feature>
<evidence type="ECO:0000256" key="3">
    <source>
        <dbReference type="PROSITE-ProRule" id="PRU00169"/>
    </source>
</evidence>
<dbReference type="Pfam" id="PF00072">
    <property type="entry name" value="Response_reg"/>
    <property type="match status" value="1"/>
</dbReference>
<evidence type="ECO:0000256" key="2">
    <source>
        <dbReference type="ARBA" id="ARBA00024867"/>
    </source>
</evidence>
<dbReference type="InterPro" id="IPR000160">
    <property type="entry name" value="GGDEF_dom"/>
</dbReference>
<dbReference type="InterPro" id="IPR043128">
    <property type="entry name" value="Rev_trsase/Diguanyl_cyclase"/>
</dbReference>
<dbReference type="Pfam" id="PF00990">
    <property type="entry name" value="GGDEF"/>
    <property type="match status" value="1"/>
</dbReference>
<evidence type="ECO:0000313" key="7">
    <source>
        <dbReference type="EMBL" id="SHJ97616.1"/>
    </source>
</evidence>
<dbReference type="GO" id="GO:0043709">
    <property type="term" value="P:cell adhesion involved in single-species biofilm formation"/>
    <property type="evidence" value="ECO:0007669"/>
    <property type="project" value="TreeGrafter"/>
</dbReference>
<feature type="coiled-coil region" evidence="4">
    <location>
        <begin position="124"/>
        <end position="154"/>
    </location>
</feature>
<dbReference type="PROSITE" id="PS50110">
    <property type="entry name" value="RESPONSE_REGULATORY"/>
    <property type="match status" value="1"/>
</dbReference>
<dbReference type="SMART" id="SM00267">
    <property type="entry name" value="GGDEF"/>
    <property type="match status" value="1"/>
</dbReference>
<dbReference type="InterPro" id="IPR050469">
    <property type="entry name" value="Diguanylate_Cyclase"/>
</dbReference>
<reference evidence="7 8" key="1">
    <citation type="submission" date="2016-11" db="EMBL/GenBank/DDBJ databases">
        <authorList>
            <person name="Jaros S."/>
            <person name="Januszkiewicz K."/>
            <person name="Wedrychowicz H."/>
        </authorList>
    </citation>
    <scope>NUCLEOTIDE SEQUENCE [LARGE SCALE GENOMIC DNA]</scope>
    <source>
        <strain evidence="7 8">DSM 15212</strain>
    </source>
</reference>
<evidence type="ECO:0000259" key="6">
    <source>
        <dbReference type="PROSITE" id="PS50887"/>
    </source>
</evidence>
<dbReference type="Proteomes" id="UP000184465">
    <property type="component" value="Unassembled WGS sequence"/>
</dbReference>
<dbReference type="AlphaFoldDB" id="A0A1M6NPS5"/>
<dbReference type="InterPro" id="IPR029787">
    <property type="entry name" value="Nucleotide_cyclase"/>
</dbReference>
<dbReference type="SMART" id="SM00448">
    <property type="entry name" value="REC"/>
    <property type="match status" value="1"/>
</dbReference>
<dbReference type="InterPro" id="IPR011006">
    <property type="entry name" value="CheY-like_superfamily"/>
</dbReference>
<dbReference type="Gene3D" id="3.30.70.270">
    <property type="match status" value="1"/>
</dbReference>
<sequence>MISQDKPNILIVDDRPENILVLESILEGLELNIFKATSGNEALGLMLDYDFALVLLDVQMPVMDGFEVAELMRGSERTRNIPIIFVTAINKDQKCMFKGYEIGAVDYLFKPIEPLILKSKVKVFIELQKQKETLKKQTKLLEEKVDELLRLQKLNYKLEHLSTIDVVTGISNRRSFEATIQTEWQRAIRMNTPLSLIMIDIDHFKAFNDHYGHQAGDKCIRKVAEAISSSIQRPGDFAARYGGEEFVVVLPDTEKAGAIIVAERIRNNVESLEVKHACSGVSPYVTISLGVATLFPEKYNSAEELIRRADRALFQAKYLGRNRIEK</sequence>
<protein>
    <recommendedName>
        <fullName evidence="1">Stage 0 sporulation protein A homolog</fullName>
    </recommendedName>
</protein>
<dbReference type="GO" id="GO:1902201">
    <property type="term" value="P:negative regulation of bacterial-type flagellum-dependent cell motility"/>
    <property type="evidence" value="ECO:0007669"/>
    <property type="project" value="TreeGrafter"/>
</dbReference>
<feature type="domain" description="Response regulatory" evidence="5">
    <location>
        <begin position="8"/>
        <end position="125"/>
    </location>
</feature>
<dbReference type="PANTHER" id="PTHR45138:SF9">
    <property type="entry name" value="DIGUANYLATE CYCLASE DGCM-RELATED"/>
    <property type="match status" value="1"/>
</dbReference>
<dbReference type="STRING" id="1121301.SAMN02745912_01809"/>
<evidence type="ECO:0000256" key="4">
    <source>
        <dbReference type="SAM" id="Coils"/>
    </source>
</evidence>
<dbReference type="FunFam" id="3.30.70.270:FF:000001">
    <property type="entry name" value="Diguanylate cyclase domain protein"/>
    <property type="match status" value="1"/>
</dbReference>
<keyword evidence="3" id="KW-0597">Phosphoprotein</keyword>
<feature type="domain" description="GGDEF" evidence="6">
    <location>
        <begin position="192"/>
        <end position="326"/>
    </location>
</feature>